<keyword evidence="2" id="KW-1185">Reference proteome</keyword>
<name>A0A9P4MKD6_9PEZI</name>
<dbReference type="Proteomes" id="UP000799439">
    <property type="component" value="Unassembled WGS sequence"/>
</dbReference>
<protein>
    <submittedName>
        <fullName evidence="1">Uncharacterized protein</fullName>
    </submittedName>
</protein>
<accession>A0A9P4MKD6</accession>
<comment type="caution">
    <text evidence="1">The sequence shown here is derived from an EMBL/GenBank/DDBJ whole genome shotgun (WGS) entry which is preliminary data.</text>
</comment>
<sequence>MTTVQYIPPQGIYFGTPTPFGTENLSMPHYKNFQFSNAEAGWQFNVDRGHQGWADFTLRLPCTQNVQMNLVMRSSAADDQVNNAVTLKVNSYQLLTNFNPHSQHFAIYTFFIPGHWLIAGANTLKLSIDDKVTTRVIFKSISVAGVSPQDSQATHISFEKRQFVDTDILSIVDQQGIGFNPSLNTWQISNPSDYITYRLYLDQPRLITLSMNFCSTPIPGQTTMNNPFNITVNGNMLVVKHDPHIQAFHDERWLVPINWVAAGDNNITVTLAGSATTTLHYRRFGAATQILPPRTSFVTLTHNNGRIEAKWPTMSGATTYQIDFCRGGVSKPVFTTNRFPYLKIAFPQAAQPGTYSVRVRPWADDIAGPWTASITVNLSRTILFLSSSGKVNPAAACFELERLGITVYANEDNLHIEALASDAQVVDARQLSNFMAAYAGVLTSIQITTLPPDLKHIAEVWNRELPSGYQQIVSCETSEDLAKDAPIMESSSILQEVPGRIGQAA</sequence>
<organism evidence="1 2">
    <name type="scientific">Myriangium duriaei CBS 260.36</name>
    <dbReference type="NCBI Taxonomy" id="1168546"/>
    <lineage>
        <taxon>Eukaryota</taxon>
        <taxon>Fungi</taxon>
        <taxon>Dikarya</taxon>
        <taxon>Ascomycota</taxon>
        <taxon>Pezizomycotina</taxon>
        <taxon>Dothideomycetes</taxon>
        <taxon>Dothideomycetidae</taxon>
        <taxon>Myriangiales</taxon>
        <taxon>Myriangiaceae</taxon>
        <taxon>Myriangium</taxon>
    </lineage>
</organism>
<dbReference type="AlphaFoldDB" id="A0A9P4MKD6"/>
<dbReference type="EMBL" id="ML996081">
    <property type="protein sequence ID" value="KAF2158130.1"/>
    <property type="molecule type" value="Genomic_DNA"/>
</dbReference>
<proteinExistence type="predicted"/>
<evidence type="ECO:0000313" key="2">
    <source>
        <dbReference type="Proteomes" id="UP000799439"/>
    </source>
</evidence>
<reference evidence="1" key="1">
    <citation type="journal article" date="2020" name="Stud. Mycol.">
        <title>101 Dothideomycetes genomes: a test case for predicting lifestyles and emergence of pathogens.</title>
        <authorList>
            <person name="Haridas S."/>
            <person name="Albert R."/>
            <person name="Binder M."/>
            <person name="Bloem J."/>
            <person name="Labutti K."/>
            <person name="Salamov A."/>
            <person name="Andreopoulos B."/>
            <person name="Baker S."/>
            <person name="Barry K."/>
            <person name="Bills G."/>
            <person name="Bluhm B."/>
            <person name="Cannon C."/>
            <person name="Castanera R."/>
            <person name="Culley D."/>
            <person name="Daum C."/>
            <person name="Ezra D."/>
            <person name="Gonzalez J."/>
            <person name="Henrissat B."/>
            <person name="Kuo A."/>
            <person name="Liang C."/>
            <person name="Lipzen A."/>
            <person name="Lutzoni F."/>
            <person name="Magnuson J."/>
            <person name="Mondo S."/>
            <person name="Nolan M."/>
            <person name="Ohm R."/>
            <person name="Pangilinan J."/>
            <person name="Park H.-J."/>
            <person name="Ramirez L."/>
            <person name="Alfaro M."/>
            <person name="Sun H."/>
            <person name="Tritt A."/>
            <person name="Yoshinaga Y."/>
            <person name="Zwiers L.-H."/>
            <person name="Turgeon B."/>
            <person name="Goodwin S."/>
            <person name="Spatafora J."/>
            <person name="Crous P."/>
            <person name="Grigoriev I."/>
        </authorList>
    </citation>
    <scope>NUCLEOTIDE SEQUENCE</scope>
    <source>
        <strain evidence="1">CBS 260.36</strain>
    </source>
</reference>
<gene>
    <name evidence="1" type="ORF">K461DRAFT_264918</name>
</gene>
<evidence type="ECO:0000313" key="1">
    <source>
        <dbReference type="EMBL" id="KAF2158130.1"/>
    </source>
</evidence>